<dbReference type="AlphaFoldDB" id="A0A1E4RP11"/>
<dbReference type="GeneID" id="30992992"/>
<dbReference type="GO" id="GO:0005684">
    <property type="term" value="C:U2-type spliceosomal complex"/>
    <property type="evidence" value="ECO:0007669"/>
    <property type="project" value="TreeGrafter"/>
</dbReference>
<evidence type="ECO:0000313" key="4">
    <source>
        <dbReference type="EMBL" id="ODV68989.1"/>
    </source>
</evidence>
<organism evidence="4 5">
    <name type="scientific">Hyphopichia burtonii NRRL Y-1933</name>
    <dbReference type="NCBI Taxonomy" id="984485"/>
    <lineage>
        <taxon>Eukaryota</taxon>
        <taxon>Fungi</taxon>
        <taxon>Dikarya</taxon>
        <taxon>Ascomycota</taxon>
        <taxon>Saccharomycotina</taxon>
        <taxon>Pichiomycetes</taxon>
        <taxon>Debaryomycetaceae</taxon>
        <taxon>Hyphopichia</taxon>
    </lineage>
</organism>
<name>A0A1E4RP11_9ASCO</name>
<dbReference type="Proteomes" id="UP000095085">
    <property type="component" value="Unassembled WGS sequence"/>
</dbReference>
<dbReference type="Pfam" id="PF09736">
    <property type="entry name" value="Bud13"/>
    <property type="match status" value="1"/>
</dbReference>
<protein>
    <recommendedName>
        <fullName evidence="2">Pre-mRNA-splicing factor CWC26</fullName>
    </recommendedName>
</protein>
<keyword evidence="5" id="KW-1185">Reference proteome</keyword>
<dbReference type="InterPro" id="IPR018609">
    <property type="entry name" value="Bud13"/>
</dbReference>
<accession>A0A1E4RP11</accession>
<dbReference type="PANTHER" id="PTHR31809">
    <property type="entry name" value="BUD13 HOMOLOG"/>
    <property type="match status" value="1"/>
</dbReference>
<gene>
    <name evidence="4" type="ORF">HYPBUDRAFT_105831</name>
</gene>
<dbReference type="EMBL" id="KV454539">
    <property type="protein sequence ID" value="ODV68989.1"/>
    <property type="molecule type" value="Genomic_DNA"/>
</dbReference>
<dbReference type="GO" id="GO:0070274">
    <property type="term" value="C:RES complex"/>
    <property type="evidence" value="ECO:0007669"/>
    <property type="project" value="TreeGrafter"/>
</dbReference>
<dbReference type="STRING" id="984485.A0A1E4RP11"/>
<evidence type="ECO:0000313" key="5">
    <source>
        <dbReference type="Proteomes" id="UP000095085"/>
    </source>
</evidence>
<dbReference type="OrthoDB" id="6022at2759"/>
<evidence type="ECO:0000256" key="1">
    <source>
        <dbReference type="ARBA" id="ARBA00011069"/>
    </source>
</evidence>
<feature type="region of interest" description="Disordered" evidence="3">
    <location>
        <begin position="24"/>
        <end position="131"/>
    </location>
</feature>
<dbReference type="RefSeq" id="XP_020078056.1">
    <property type="nucleotide sequence ID" value="XM_020218442.1"/>
</dbReference>
<dbReference type="PANTHER" id="PTHR31809:SF0">
    <property type="entry name" value="BUD13 HOMOLOG"/>
    <property type="match status" value="1"/>
</dbReference>
<feature type="region of interest" description="Disordered" evidence="3">
    <location>
        <begin position="212"/>
        <end position="232"/>
    </location>
</feature>
<reference evidence="5" key="1">
    <citation type="submission" date="2016-05" db="EMBL/GenBank/DDBJ databases">
        <title>Comparative genomics of biotechnologically important yeasts.</title>
        <authorList>
            <consortium name="DOE Joint Genome Institute"/>
            <person name="Riley R."/>
            <person name="Haridas S."/>
            <person name="Wolfe K.H."/>
            <person name="Lopes M.R."/>
            <person name="Hittinger C.T."/>
            <person name="Goker M."/>
            <person name="Salamov A."/>
            <person name="Wisecaver J."/>
            <person name="Long T.M."/>
            <person name="Aerts A.L."/>
            <person name="Barry K."/>
            <person name="Choi C."/>
            <person name="Clum A."/>
            <person name="Coughlan A.Y."/>
            <person name="Deshpande S."/>
            <person name="Douglass A.P."/>
            <person name="Hanson S.J."/>
            <person name="Klenk H.-P."/>
            <person name="Labutti K."/>
            <person name="Lapidus A."/>
            <person name="Lindquist E."/>
            <person name="Lipzen A."/>
            <person name="Meier-Kolthoff J.P."/>
            <person name="Ohm R.A."/>
            <person name="Otillar R.P."/>
            <person name="Pangilinan J."/>
            <person name="Peng Y."/>
            <person name="Rokas A."/>
            <person name="Rosa C.A."/>
            <person name="Scheuner C."/>
            <person name="Sibirny A.A."/>
            <person name="Slot J.C."/>
            <person name="Stielow J.B."/>
            <person name="Sun H."/>
            <person name="Kurtzman C.P."/>
            <person name="Blackwell M."/>
            <person name="Grigoriev I.V."/>
            <person name="Jeffries T.W."/>
        </authorList>
    </citation>
    <scope>NUCLEOTIDE SEQUENCE [LARGE SCALE GENOMIC DNA]</scope>
    <source>
        <strain evidence="5">NRRL Y-1933</strain>
    </source>
</reference>
<dbReference type="InterPro" id="IPR051112">
    <property type="entry name" value="CWC26_splicing_factor"/>
</dbReference>
<evidence type="ECO:0000256" key="2">
    <source>
        <dbReference type="ARBA" id="ARBA00020644"/>
    </source>
</evidence>
<dbReference type="GO" id="GO:0000398">
    <property type="term" value="P:mRNA splicing, via spliceosome"/>
    <property type="evidence" value="ECO:0007669"/>
    <property type="project" value="TreeGrafter"/>
</dbReference>
<feature type="compositionally biased region" description="Low complexity" evidence="3">
    <location>
        <begin position="80"/>
        <end position="92"/>
    </location>
</feature>
<comment type="similarity">
    <text evidence="1">Belongs to the CWC26 family.</text>
</comment>
<proteinExistence type="inferred from homology"/>
<sequence length="284" mass="32603">MLTFKLTYSKRPYRMSRAAYLEKYLSGGTSKKEKKKSKDKSKFKSSANPTVIVQQDPVIHHEDESDNEVKPNDDPENEFGPVKVSVGSSKLSKGFKRIDGTEIPKDSSDQKQQKQPQNNQTTVYRDSSGRIIDIEAKRKSLLEAQKQKEIDEQNRQQTINQGEADKLLQAEFETKLSNSKSFQVSKSDEGYIRHMKSKERFDDPLQVFDDKVKTKTSSTSKTGRPTYNKGIHPPNRFGIKAGFFWDGIDRSNGFEELIMRKRNEISVAKFSNSINESYNDYDFD</sequence>
<evidence type="ECO:0000256" key="3">
    <source>
        <dbReference type="SAM" id="MobiDB-lite"/>
    </source>
</evidence>
<dbReference type="GO" id="GO:0003723">
    <property type="term" value="F:RNA binding"/>
    <property type="evidence" value="ECO:0007669"/>
    <property type="project" value="TreeGrafter"/>
</dbReference>
<feature type="compositionally biased region" description="Basic and acidic residues" evidence="3">
    <location>
        <begin position="96"/>
        <end position="112"/>
    </location>
</feature>
<feature type="compositionally biased region" description="Basic residues" evidence="3">
    <location>
        <begin position="32"/>
        <end position="43"/>
    </location>
</feature>
<feature type="compositionally biased region" description="Basic and acidic residues" evidence="3">
    <location>
        <begin position="58"/>
        <end position="73"/>
    </location>
</feature>